<dbReference type="InterPro" id="IPR015341">
    <property type="entry name" value="Glyco_hydro_38_cen"/>
</dbReference>
<evidence type="ECO:0000313" key="7">
    <source>
        <dbReference type="Proteomes" id="UP000186890"/>
    </source>
</evidence>
<dbReference type="InterPro" id="IPR011330">
    <property type="entry name" value="Glyco_hydro/deAcase_b/a-brl"/>
</dbReference>
<evidence type="ECO:0000313" key="6">
    <source>
        <dbReference type="EMBL" id="OLF47615.1"/>
    </source>
</evidence>
<dbReference type="Gene3D" id="2.70.98.30">
    <property type="entry name" value="Golgi alpha-mannosidase II, domain 4"/>
    <property type="match status" value="1"/>
</dbReference>
<name>A0A1Q8E745_9STRE</name>
<dbReference type="RefSeq" id="WP_075104922.1">
    <property type="nucleotide sequence ID" value="NZ_MSJM01000005.1"/>
</dbReference>
<dbReference type="Gene3D" id="3.20.110.10">
    <property type="entry name" value="Glycoside hydrolase 38, N terminal domain"/>
    <property type="match status" value="1"/>
</dbReference>
<comment type="similarity">
    <text evidence="1">Belongs to the glycosyl hydrolase 38 family.</text>
</comment>
<dbReference type="InterPro" id="IPR037094">
    <property type="entry name" value="Glyco_hydro_38_cen_sf"/>
</dbReference>
<dbReference type="SUPFAM" id="SSF74650">
    <property type="entry name" value="Galactose mutarotase-like"/>
    <property type="match status" value="1"/>
</dbReference>
<dbReference type="InterPro" id="IPR027291">
    <property type="entry name" value="Glyco_hydro_38_N_sf"/>
</dbReference>
<dbReference type="SUPFAM" id="SSF88688">
    <property type="entry name" value="Families 57/38 glycoside transferase middle domain"/>
    <property type="match status" value="1"/>
</dbReference>
<dbReference type="GO" id="GO:0046872">
    <property type="term" value="F:metal ion binding"/>
    <property type="evidence" value="ECO:0007669"/>
    <property type="project" value="UniProtKB-KW"/>
</dbReference>
<dbReference type="AlphaFoldDB" id="A0A1Q8E745"/>
<dbReference type="FunFam" id="2.70.98.30:FF:000010">
    <property type="entry name" value="Cytosolic alpha-mannosidase"/>
    <property type="match status" value="1"/>
</dbReference>
<dbReference type="Pfam" id="PF09261">
    <property type="entry name" value="Alpha-mann_mid"/>
    <property type="match status" value="1"/>
</dbReference>
<protein>
    <submittedName>
        <fullName evidence="6">Alpha-mannosidase</fullName>
    </submittedName>
</protein>
<dbReference type="CDD" id="cd10789">
    <property type="entry name" value="GH38N_AMII_ER_cytosolic"/>
    <property type="match status" value="1"/>
</dbReference>
<dbReference type="FunFam" id="1.20.1270.50:FF:000004">
    <property type="entry name" value="alpha-mannosidase 2C1 isoform X1"/>
    <property type="match status" value="1"/>
</dbReference>
<evidence type="ECO:0000256" key="3">
    <source>
        <dbReference type="ARBA" id="ARBA00022801"/>
    </source>
</evidence>
<evidence type="ECO:0000256" key="4">
    <source>
        <dbReference type="ARBA" id="ARBA00023295"/>
    </source>
</evidence>
<dbReference type="EMBL" id="MSJM01000005">
    <property type="protein sequence ID" value="OLF47615.1"/>
    <property type="molecule type" value="Genomic_DNA"/>
</dbReference>
<dbReference type="Pfam" id="PF17677">
    <property type="entry name" value="Glyco_hydro38C2"/>
    <property type="match status" value="1"/>
</dbReference>
<dbReference type="InterPro" id="IPR000602">
    <property type="entry name" value="Glyco_hydro_38_N"/>
</dbReference>
<dbReference type="Proteomes" id="UP000186890">
    <property type="component" value="Unassembled WGS sequence"/>
</dbReference>
<dbReference type="InterPro" id="IPR028995">
    <property type="entry name" value="Glyco_hydro_57/38_cen_sf"/>
</dbReference>
<dbReference type="InterPro" id="IPR041147">
    <property type="entry name" value="GH38_C"/>
</dbReference>
<feature type="domain" description="Glycoside hydrolase family 38 central" evidence="5">
    <location>
        <begin position="521"/>
        <end position="599"/>
    </location>
</feature>
<comment type="caution">
    <text evidence="6">The sequence shown here is derived from an EMBL/GenBank/DDBJ whole genome shotgun (WGS) entry which is preliminary data.</text>
</comment>
<dbReference type="PANTHER" id="PTHR46017:SF1">
    <property type="entry name" value="ALPHA-MANNOSIDASE 2C1"/>
    <property type="match status" value="1"/>
</dbReference>
<evidence type="ECO:0000259" key="5">
    <source>
        <dbReference type="SMART" id="SM00872"/>
    </source>
</evidence>
<dbReference type="InterPro" id="IPR011013">
    <property type="entry name" value="Gal_mutarotase_sf_dom"/>
</dbReference>
<dbReference type="GO" id="GO:0004559">
    <property type="term" value="F:alpha-mannosidase activity"/>
    <property type="evidence" value="ECO:0007669"/>
    <property type="project" value="InterPro"/>
</dbReference>
<dbReference type="Gene3D" id="1.20.1270.50">
    <property type="entry name" value="Glycoside hydrolase family 38, central domain"/>
    <property type="match status" value="1"/>
</dbReference>
<organism evidence="6 7">
    <name type="scientific">Streptococcus cuniculi</name>
    <dbReference type="NCBI Taxonomy" id="1432788"/>
    <lineage>
        <taxon>Bacteria</taxon>
        <taxon>Bacillati</taxon>
        <taxon>Bacillota</taxon>
        <taxon>Bacilli</taxon>
        <taxon>Lactobacillales</taxon>
        <taxon>Streptococcaceae</taxon>
        <taxon>Streptococcus</taxon>
    </lineage>
</organism>
<dbReference type="GO" id="GO:0030246">
    <property type="term" value="F:carbohydrate binding"/>
    <property type="evidence" value="ECO:0007669"/>
    <property type="project" value="InterPro"/>
</dbReference>
<gene>
    <name evidence="6" type="ORF">BU202_06180</name>
</gene>
<keyword evidence="2" id="KW-0479">Metal-binding</keyword>
<dbReference type="InterPro" id="IPR011682">
    <property type="entry name" value="Glyco_hydro_38_C"/>
</dbReference>
<keyword evidence="4" id="KW-0326">Glycosidase</keyword>
<reference evidence="7" key="1">
    <citation type="submission" date="2016-12" db="EMBL/GenBank/DDBJ databases">
        <authorList>
            <person name="Gulvik C.A."/>
        </authorList>
    </citation>
    <scope>NUCLEOTIDE SEQUENCE [LARGE SCALE GENOMIC DNA]</scope>
    <source>
        <strain evidence="7">NED12-00049-6B</strain>
    </source>
</reference>
<dbReference type="GO" id="GO:0009313">
    <property type="term" value="P:oligosaccharide catabolic process"/>
    <property type="evidence" value="ECO:0007669"/>
    <property type="project" value="TreeGrafter"/>
</dbReference>
<dbReference type="SUPFAM" id="SSF88713">
    <property type="entry name" value="Glycoside hydrolase/deacetylase"/>
    <property type="match status" value="1"/>
</dbReference>
<dbReference type="FunFam" id="3.20.110.10:FF:000002">
    <property type="entry name" value="alpha-mannosidase 2C1 isoform X1"/>
    <property type="match status" value="1"/>
</dbReference>
<evidence type="ECO:0000256" key="2">
    <source>
        <dbReference type="ARBA" id="ARBA00022723"/>
    </source>
</evidence>
<keyword evidence="3" id="KW-0378">Hydrolase</keyword>
<dbReference type="PANTHER" id="PTHR46017">
    <property type="entry name" value="ALPHA-MANNOSIDASE 2C1"/>
    <property type="match status" value="1"/>
</dbReference>
<dbReference type="OrthoDB" id="9772207at2"/>
<keyword evidence="7" id="KW-1185">Reference proteome</keyword>
<dbReference type="GO" id="GO:0006013">
    <property type="term" value="P:mannose metabolic process"/>
    <property type="evidence" value="ECO:0007669"/>
    <property type="project" value="InterPro"/>
</dbReference>
<sequence length="1038" mass="120666">MSLFYLTEKLRTRINELENYRFHTIQTIPEWKLLEDETKQEKYPPSPFANSAPFVLGDIWKGRDYYLWIQQDITIPNEDDLYLYLDFGHTGGGYNSGFESLLFINREIYQGVDSNHKEVKLKDEYRNRTITVSLKLWSGLEGGGEEKIQTHEFRKAAVCRLNRSVDALICHADLLHKTMAELGENHPLYHRYSTLLNQTFQLIDWAEPGSRAFYQSVEGAYHSLKSELQSMPKDSPITVTTVGHTHIDVAWLWRLKHTREKAARSFATVLRLMEEYPDYIFLQTQPQLYQFIKEDYPELFEKIKERVAEGRWEVDGAMWLEADCNIPSGESLTRQILHGSQFIRDEFQKDVHYLWLPDVFGYSWALPQILKKSGIDTFMTTKISWNQFNRMPHDTFIWKGLDGSEVLTHFITTPEPGEENEWESNWYYTYNGELEPETVLGVYEAYRDKNINQNLLISYGFGDGGGGVTRDMLEKRRVMDQLPGLPHVKNGRADDYFATLQETFQNTDEYVHTWDGELYLEYHRGTYTSQAFVKKTNRQCELFLRKLEYLFSLLDVKAHTKYPKEELYALWETVLRNQFHDIIPGSSIKEVYQDYRLEMGDVVDSCNRLLKGVSMPSTAVTVCNSSTWERTSILELPLAPLGTAYTDSKGKPLPSFNAQDKTYALMERLPAYGSETVQLSDSPTAGEPVQAAATFGPSSVENEWYQIQWNEEGQLTRIYDKECQKEVLAGKGNVFQLFEDKPMNFDAWDIDIFYQEKHRVLTVDRIEVLATNPLFDSVQFCYRFGRSTLVQEMRLYHHTKRIDFVTEVDWQERQQLLKVKFDVNVRNTYATYDIQYGNVRRATNWNTSWELAKFESVVHQWVDLSQRDYGVSLLNDSKYGCDVKGQTLRLSLLKGAIYPDPTADIGRHQFTYSLYPHKGDFIEGETVKEAWEINDSLLVVDAAIEMPKMTLTGGEHVAMDAFKKAEDGQGYILRFHEYAGGTESLELSLENSQWWQEVDLLERPISIKQEGPIHMTIEPYEIKTVRVGMKDEEDEVCK</sequence>
<accession>A0A1Q8E745</accession>
<dbReference type="SMART" id="SM00872">
    <property type="entry name" value="Alpha-mann_mid"/>
    <property type="match status" value="1"/>
</dbReference>
<dbReference type="Gene3D" id="2.60.40.2220">
    <property type="match status" value="1"/>
</dbReference>
<proteinExistence type="inferred from homology"/>
<dbReference type="Pfam" id="PF07748">
    <property type="entry name" value="Glyco_hydro_38C"/>
    <property type="match status" value="1"/>
</dbReference>
<evidence type="ECO:0000256" key="1">
    <source>
        <dbReference type="ARBA" id="ARBA00009792"/>
    </source>
</evidence>
<dbReference type="Pfam" id="PF01074">
    <property type="entry name" value="Glyco_hydro_38N"/>
    <property type="match status" value="1"/>
</dbReference>